<name>A0A8B0SKS8_9GAMM</name>
<evidence type="ECO:0000313" key="2">
    <source>
        <dbReference type="EMBL" id="QTX10658.1"/>
    </source>
</evidence>
<dbReference type="RefSeq" id="WP_207249574.1">
    <property type="nucleotide sequence ID" value="NZ_JAFMPM010000005.1"/>
</dbReference>
<keyword evidence="1" id="KW-0614">Plasmid</keyword>
<sequence>MVSPRWFGFAGWRQVDHRKRIALIEMTALWQANSTPFFGTEAMQKSGLRELKTQLQLFAET</sequence>
<gene>
    <name evidence="1" type="ORF">J1836_01900</name>
    <name evidence="2" type="ORF">J1836_019170</name>
</gene>
<keyword evidence="3" id="KW-1185">Reference proteome</keyword>
<dbReference type="Proteomes" id="UP000664466">
    <property type="component" value="Unassembled WGS sequence"/>
</dbReference>
<geneLocation type="plasmid" evidence="1">
    <name>pTfr446</name>
</geneLocation>
<reference evidence="1 3" key="1">
    <citation type="submission" date="2021-03" db="EMBL/GenBank/DDBJ databases">
        <title>Draft genome and methylome analysis of Thiotrix fructosivoruns ATCC 49748.</title>
        <authorList>
            <person name="Fomenkov A."/>
            <person name="Grabovich M.Y."/>
            <person name="Roberts R.J."/>
        </authorList>
    </citation>
    <scope>NUCLEOTIDE SEQUENCE [LARGE SCALE GENOMIC DNA]</scope>
    <source>
        <strain evidence="1 3">ATCC 49748</strain>
        <plasmid evidence="1">pTfr446</plasmid>
    </source>
</reference>
<dbReference type="AlphaFoldDB" id="A0A8B0SKS8"/>
<evidence type="ECO:0000313" key="1">
    <source>
        <dbReference type="EMBL" id="MBO0611683.1"/>
    </source>
</evidence>
<proteinExistence type="predicted"/>
<organism evidence="2">
    <name type="scientific">Thiothrix fructosivorans</name>
    <dbReference type="NCBI Taxonomy" id="111770"/>
    <lineage>
        <taxon>Bacteria</taxon>
        <taxon>Pseudomonadati</taxon>
        <taxon>Pseudomonadota</taxon>
        <taxon>Gammaproteobacteria</taxon>
        <taxon>Thiotrichales</taxon>
        <taxon>Thiotrichaceae</taxon>
        <taxon>Thiothrix</taxon>
    </lineage>
</organism>
<dbReference type="EMBL" id="CP072748">
    <property type="protein sequence ID" value="QTX10658.1"/>
    <property type="molecule type" value="Genomic_DNA"/>
</dbReference>
<dbReference type="EMBL" id="JAFMPM010000005">
    <property type="protein sequence ID" value="MBO0611683.1"/>
    <property type="molecule type" value="Genomic_DNA"/>
</dbReference>
<accession>A0A8B0SKS8</accession>
<evidence type="ECO:0000313" key="3">
    <source>
        <dbReference type="Proteomes" id="UP000664466"/>
    </source>
</evidence>
<reference evidence="2" key="2">
    <citation type="submission" date="2021-04" db="EMBL/GenBank/DDBJ databases">
        <title>Complete Genome and methylome analysis of Thiothrix fructosivorans ATCC 49748.</title>
        <authorList>
            <person name="Fomenkov A."/>
            <person name="Sun L."/>
            <person name="Vincze T."/>
            <person name="Grabovich M.Y."/>
            <person name="Roberts R.J."/>
        </authorList>
    </citation>
    <scope>NUCLEOTIDE SEQUENCE</scope>
    <source>
        <strain evidence="2">ATCC 49748</strain>
    </source>
</reference>
<protein>
    <submittedName>
        <fullName evidence="2">Uncharacterized protein</fullName>
    </submittedName>
</protein>